<dbReference type="AlphaFoldDB" id="A0A1I6T3K0"/>
<keyword evidence="9" id="KW-1185">Reference proteome</keyword>
<dbReference type="Pfam" id="PF03466">
    <property type="entry name" value="LysR_substrate"/>
    <property type="match status" value="1"/>
</dbReference>
<dbReference type="Gene3D" id="1.10.10.10">
    <property type="entry name" value="Winged helix-like DNA-binding domain superfamily/Winged helix DNA-binding domain"/>
    <property type="match status" value="1"/>
</dbReference>
<dbReference type="InterPro" id="IPR005119">
    <property type="entry name" value="LysR_subst-bd"/>
</dbReference>
<dbReference type="GO" id="GO:0005829">
    <property type="term" value="C:cytosol"/>
    <property type="evidence" value="ECO:0007669"/>
    <property type="project" value="TreeGrafter"/>
</dbReference>
<dbReference type="EMBL" id="FPAI01000012">
    <property type="protein sequence ID" value="SFS83756.1"/>
    <property type="molecule type" value="Genomic_DNA"/>
</dbReference>
<dbReference type="PANTHER" id="PTHR30419">
    <property type="entry name" value="HTH-TYPE TRANSCRIPTIONAL REGULATOR YBHD"/>
    <property type="match status" value="1"/>
</dbReference>
<reference evidence="7 8" key="1">
    <citation type="submission" date="2016-10" db="EMBL/GenBank/DDBJ databases">
        <authorList>
            <person name="de Groot N.N."/>
        </authorList>
    </citation>
    <scope>NUCLEOTIDE SEQUENCE [LARGE SCALE GENOMIC DNA]</scope>
    <source>
        <strain evidence="7 8">DSM 17074</strain>
    </source>
</reference>
<dbReference type="OrthoDB" id="9803735at2"/>
<feature type="domain" description="HTH lysR-type" evidence="5">
    <location>
        <begin position="1"/>
        <end position="58"/>
    </location>
</feature>
<evidence type="ECO:0000256" key="1">
    <source>
        <dbReference type="ARBA" id="ARBA00009437"/>
    </source>
</evidence>
<dbReference type="RefSeq" id="WP_062322496.1">
    <property type="nucleotide sequence ID" value="NZ_BJWJ01000021.1"/>
</dbReference>
<dbReference type="FunFam" id="1.10.10.10:FF:000001">
    <property type="entry name" value="LysR family transcriptional regulator"/>
    <property type="match status" value="1"/>
</dbReference>
<reference evidence="6 9" key="2">
    <citation type="submission" date="2019-07" db="EMBL/GenBank/DDBJ databases">
        <title>Whole genome shotgun sequence of Halolactibacillus miurensis NBRC 100873.</title>
        <authorList>
            <person name="Hosoyama A."/>
            <person name="Uohara A."/>
            <person name="Ohji S."/>
            <person name="Ichikawa N."/>
        </authorList>
    </citation>
    <scope>NUCLEOTIDE SEQUENCE [LARGE SCALE GENOMIC DNA]</scope>
    <source>
        <strain evidence="6 9">NBRC 100873</strain>
    </source>
</reference>
<organism evidence="7 8">
    <name type="scientific">Halolactibacillus miurensis</name>
    <dbReference type="NCBI Taxonomy" id="306541"/>
    <lineage>
        <taxon>Bacteria</taxon>
        <taxon>Bacillati</taxon>
        <taxon>Bacillota</taxon>
        <taxon>Bacilli</taxon>
        <taxon>Bacillales</taxon>
        <taxon>Bacillaceae</taxon>
        <taxon>Halolactibacillus</taxon>
    </lineage>
</organism>
<keyword evidence="3" id="KW-0238">DNA-binding</keyword>
<evidence type="ECO:0000313" key="9">
    <source>
        <dbReference type="Proteomes" id="UP000321773"/>
    </source>
</evidence>
<proteinExistence type="inferred from homology"/>
<name>A0A1I6T3K0_9BACI</name>
<dbReference type="Gene3D" id="3.40.190.290">
    <property type="match status" value="1"/>
</dbReference>
<dbReference type="CDD" id="cd08434">
    <property type="entry name" value="PBP2_GltC_like"/>
    <property type="match status" value="1"/>
</dbReference>
<dbReference type="SUPFAM" id="SSF53850">
    <property type="entry name" value="Periplasmic binding protein-like II"/>
    <property type="match status" value="1"/>
</dbReference>
<dbReference type="SUPFAM" id="SSF46785">
    <property type="entry name" value="Winged helix' DNA-binding domain"/>
    <property type="match status" value="1"/>
</dbReference>
<dbReference type="PROSITE" id="PS50931">
    <property type="entry name" value="HTH_LYSR"/>
    <property type="match status" value="1"/>
</dbReference>
<keyword evidence="2" id="KW-0805">Transcription regulation</keyword>
<dbReference type="EMBL" id="BJWJ01000021">
    <property type="protein sequence ID" value="GEM04995.1"/>
    <property type="molecule type" value="Genomic_DNA"/>
</dbReference>
<dbReference type="Proteomes" id="UP000321773">
    <property type="component" value="Unassembled WGS sequence"/>
</dbReference>
<accession>A0A1I6T3K0</accession>
<evidence type="ECO:0000313" key="6">
    <source>
        <dbReference type="EMBL" id="GEM04995.1"/>
    </source>
</evidence>
<dbReference type="GO" id="GO:0003700">
    <property type="term" value="F:DNA-binding transcription factor activity"/>
    <property type="evidence" value="ECO:0007669"/>
    <property type="project" value="InterPro"/>
</dbReference>
<dbReference type="GO" id="GO:0003677">
    <property type="term" value="F:DNA binding"/>
    <property type="evidence" value="ECO:0007669"/>
    <property type="project" value="UniProtKB-KW"/>
</dbReference>
<dbReference type="PANTHER" id="PTHR30419:SF28">
    <property type="entry name" value="HTH-TYPE TRANSCRIPTIONAL REGULATOR BSDA"/>
    <property type="match status" value="1"/>
</dbReference>
<protein>
    <submittedName>
        <fullName evidence="6">HTH-type transcriptional regulator GltC</fullName>
    </submittedName>
    <submittedName>
        <fullName evidence="7">LysR family transcriptional regulator, transcription activator of glutamate synthase operon</fullName>
    </submittedName>
</protein>
<evidence type="ECO:0000313" key="8">
    <source>
        <dbReference type="Proteomes" id="UP000199139"/>
    </source>
</evidence>
<dbReference type="InterPro" id="IPR000847">
    <property type="entry name" value="LysR_HTH_N"/>
</dbReference>
<evidence type="ECO:0000259" key="5">
    <source>
        <dbReference type="PROSITE" id="PS50931"/>
    </source>
</evidence>
<dbReference type="STRING" id="306541.SAMN05421668_11239"/>
<evidence type="ECO:0000256" key="3">
    <source>
        <dbReference type="ARBA" id="ARBA00023125"/>
    </source>
</evidence>
<dbReference type="PRINTS" id="PR00039">
    <property type="entry name" value="HTHLYSR"/>
</dbReference>
<dbReference type="InterPro" id="IPR036390">
    <property type="entry name" value="WH_DNA-bd_sf"/>
</dbReference>
<comment type="similarity">
    <text evidence="1">Belongs to the LysR transcriptional regulatory family.</text>
</comment>
<evidence type="ECO:0000256" key="4">
    <source>
        <dbReference type="ARBA" id="ARBA00023163"/>
    </source>
</evidence>
<dbReference type="Pfam" id="PF00126">
    <property type="entry name" value="HTH_1"/>
    <property type="match status" value="1"/>
</dbReference>
<evidence type="ECO:0000256" key="2">
    <source>
        <dbReference type="ARBA" id="ARBA00023015"/>
    </source>
</evidence>
<sequence length="315" mass="35614">MEFRQLKYFIEVAEREHVSEAALHLHVAQSAISRQIANLESELGVQLFEREGRNVKLLPIGKIFLVHAKEAMKAIDFAKKQMDEYIDPERGSIKIGFPTSLASTMLPHLLAEFKEQYPHIHFQLRQGAYNFLIDAIKARELDIAFLGPVVTDDPQINGDVLFYEQMFLLAPRSHRLANRKSVYLTELKDEEFVLFPKGYIFEKLVVDGCQSVGFDPHVTTEGEDMDAIKGMVAAGIGLTILPESALHEQRSNFTVTIPISSPDLKRSVGIITPKHRELAPSEKVFYNFVLNQFNSETNLSDNVIDEPGQSDQDLD</sequence>
<gene>
    <name evidence="6" type="primary">gltC</name>
    <name evidence="6" type="ORF">HMI01_19830</name>
    <name evidence="7" type="ORF">SAMN05421668_11239</name>
</gene>
<keyword evidence="4" id="KW-0804">Transcription</keyword>
<dbReference type="Proteomes" id="UP000199139">
    <property type="component" value="Unassembled WGS sequence"/>
</dbReference>
<dbReference type="InterPro" id="IPR036388">
    <property type="entry name" value="WH-like_DNA-bd_sf"/>
</dbReference>
<dbReference type="InterPro" id="IPR050950">
    <property type="entry name" value="HTH-type_LysR_regulators"/>
</dbReference>
<evidence type="ECO:0000313" key="7">
    <source>
        <dbReference type="EMBL" id="SFS83756.1"/>
    </source>
</evidence>